<organism evidence="3 4">
    <name type="scientific">Hephaestia caeni</name>
    <dbReference type="NCBI Taxonomy" id="645617"/>
    <lineage>
        <taxon>Bacteria</taxon>
        <taxon>Pseudomonadati</taxon>
        <taxon>Pseudomonadota</taxon>
        <taxon>Alphaproteobacteria</taxon>
        <taxon>Sphingomonadales</taxon>
        <taxon>Sphingomonadaceae</taxon>
        <taxon>Hephaestia</taxon>
    </lineage>
</organism>
<gene>
    <name evidence="3" type="ORF">DFR49_0286</name>
</gene>
<name>A0A397PJ97_9SPHN</name>
<dbReference type="Pfam" id="PF13439">
    <property type="entry name" value="Glyco_transf_4"/>
    <property type="match status" value="1"/>
</dbReference>
<sequence length="391" mass="42462">MRIVDVCAFYTPAGGGVRTYVERKLRAGADAGHEIVILAPGTHDEVRHFGRNVRIVTIAAAPFPLDRTYHYFDDEPALHAALDALAPDMVEVSSPWTSAAMVARWRGAAPRALIMHSDPLAAYAYRWFGAIADRATIDRRFDWFWRHLRRMDAAIDLIVCASHDLSRRLTAGGLTRVVTEPMGVEPGLFTPANRDETLRAELLRCCNLPPDAVLLIGVGRFAPEKRWPMVVDAVTRAGLAQPVGLMLIGDGRERDHIARAAFGSPHIRLVQPVRDRAALARILASADALVHGCEAETFCMTAAEARASGLPVIVPDSGGARDHWRKGQGALYRGGDGAALAQALTGFLADDPSMHRARAADAAREVRSMDDHFAALFARYAQLARGVADAA</sequence>
<dbReference type="InterPro" id="IPR001296">
    <property type="entry name" value="Glyco_trans_1"/>
</dbReference>
<protein>
    <submittedName>
        <fullName evidence="3">Alpha-1,6-mannosyltransferase</fullName>
    </submittedName>
</protein>
<evidence type="ECO:0000313" key="3">
    <source>
        <dbReference type="EMBL" id="RIA45761.1"/>
    </source>
</evidence>
<dbReference type="OrthoDB" id="9802525at2"/>
<evidence type="ECO:0000259" key="1">
    <source>
        <dbReference type="Pfam" id="PF00534"/>
    </source>
</evidence>
<evidence type="ECO:0000259" key="2">
    <source>
        <dbReference type="Pfam" id="PF13439"/>
    </source>
</evidence>
<feature type="domain" description="Glycosyltransferase subfamily 4-like N-terminal" evidence="2">
    <location>
        <begin position="15"/>
        <end position="184"/>
    </location>
</feature>
<proteinExistence type="predicted"/>
<accession>A0A397PJ97</accession>
<dbReference type="AlphaFoldDB" id="A0A397PJ97"/>
<dbReference type="RefSeq" id="WP_119034261.1">
    <property type="nucleotide sequence ID" value="NZ_QXDC01000002.1"/>
</dbReference>
<feature type="domain" description="Glycosyl transferase family 1" evidence="1">
    <location>
        <begin position="210"/>
        <end position="363"/>
    </location>
</feature>
<dbReference type="EMBL" id="QXDC01000002">
    <property type="protein sequence ID" value="RIA45761.1"/>
    <property type="molecule type" value="Genomic_DNA"/>
</dbReference>
<comment type="caution">
    <text evidence="3">The sequence shown here is derived from an EMBL/GenBank/DDBJ whole genome shotgun (WGS) entry which is preliminary data.</text>
</comment>
<dbReference type="Proteomes" id="UP000266568">
    <property type="component" value="Unassembled WGS sequence"/>
</dbReference>
<evidence type="ECO:0000313" key="4">
    <source>
        <dbReference type="Proteomes" id="UP000266568"/>
    </source>
</evidence>
<dbReference type="PANTHER" id="PTHR45947:SF3">
    <property type="entry name" value="SULFOQUINOVOSYL TRANSFERASE SQD2"/>
    <property type="match status" value="1"/>
</dbReference>
<dbReference type="InterPro" id="IPR028098">
    <property type="entry name" value="Glyco_trans_4-like_N"/>
</dbReference>
<dbReference type="InterPro" id="IPR050194">
    <property type="entry name" value="Glycosyltransferase_grp1"/>
</dbReference>
<dbReference type="GO" id="GO:0016757">
    <property type="term" value="F:glycosyltransferase activity"/>
    <property type="evidence" value="ECO:0007669"/>
    <property type="project" value="UniProtKB-KW"/>
</dbReference>
<dbReference type="Pfam" id="PF00534">
    <property type="entry name" value="Glycos_transf_1"/>
    <property type="match status" value="1"/>
</dbReference>
<dbReference type="SUPFAM" id="SSF53756">
    <property type="entry name" value="UDP-Glycosyltransferase/glycogen phosphorylase"/>
    <property type="match status" value="1"/>
</dbReference>
<dbReference type="Gene3D" id="3.40.50.2000">
    <property type="entry name" value="Glycogen Phosphorylase B"/>
    <property type="match status" value="2"/>
</dbReference>
<keyword evidence="3" id="KW-0808">Transferase</keyword>
<reference evidence="3 4" key="1">
    <citation type="submission" date="2018-08" db="EMBL/GenBank/DDBJ databases">
        <title>Genomic Encyclopedia of Type Strains, Phase IV (KMG-IV): sequencing the most valuable type-strain genomes for metagenomic binning, comparative biology and taxonomic classification.</title>
        <authorList>
            <person name="Goeker M."/>
        </authorList>
    </citation>
    <scope>NUCLEOTIDE SEQUENCE [LARGE SCALE GENOMIC DNA]</scope>
    <source>
        <strain evidence="3 4">DSM 25527</strain>
    </source>
</reference>
<keyword evidence="4" id="KW-1185">Reference proteome</keyword>
<keyword evidence="3" id="KW-0328">Glycosyltransferase</keyword>
<dbReference type="PANTHER" id="PTHR45947">
    <property type="entry name" value="SULFOQUINOVOSYL TRANSFERASE SQD2"/>
    <property type="match status" value="1"/>
</dbReference>